<reference evidence="4 5" key="1">
    <citation type="submission" date="2016-11" db="EMBL/GenBank/DDBJ databases">
        <authorList>
            <person name="Jaros S."/>
            <person name="Januszkiewicz K."/>
            <person name="Wedrychowicz H."/>
        </authorList>
    </citation>
    <scope>NUCLEOTIDE SEQUENCE [LARGE SCALE GENOMIC DNA]</scope>
    <source>
        <strain evidence="4 5">DSM 44523</strain>
    </source>
</reference>
<dbReference type="InterPro" id="IPR035595">
    <property type="entry name" value="UDP_glycos_trans_CS"/>
</dbReference>
<dbReference type="Gene3D" id="3.40.50.2000">
    <property type="entry name" value="Glycogen Phosphorylase B"/>
    <property type="match status" value="2"/>
</dbReference>
<protein>
    <submittedName>
        <fullName evidence="4">Glycosyltransferase, MGT family</fullName>
    </submittedName>
</protein>
<dbReference type="PANTHER" id="PTHR48050:SF13">
    <property type="entry name" value="STEROL 3-BETA-GLUCOSYLTRANSFERASE UGT80A2"/>
    <property type="match status" value="1"/>
</dbReference>
<dbReference type="PANTHER" id="PTHR48050">
    <property type="entry name" value="STEROL 3-BETA-GLUCOSYLTRANSFERASE"/>
    <property type="match status" value="1"/>
</dbReference>
<dbReference type="FunFam" id="3.40.50.2000:FF:000072">
    <property type="entry name" value="Glycosyl transferase"/>
    <property type="match status" value="1"/>
</dbReference>
<keyword evidence="2 4" id="KW-0808">Transferase</keyword>
<comment type="similarity">
    <text evidence="1">Belongs to the UDP-glycosyltransferase family.</text>
</comment>
<name>A0A1M4Z5B5_STRHI</name>
<dbReference type="AlphaFoldDB" id="A0A1M4Z5B5"/>
<proteinExistence type="inferred from homology"/>
<dbReference type="InterPro" id="IPR006326">
    <property type="entry name" value="UDPGT_MGT-like"/>
</dbReference>
<sequence length="414" mass="45646">MSTHISHCSNWSSEHFELEDALRKAHIAMVSIPAPGHVHPNLEIMRELVARGHRVTYANTEAYAEAIAATGAELVPYTSTLPTEDPGTSFDDQIGFYEIFLNDAIAMLPQLRAAYENDRPDLFLYDIAGAPARVLANEWDVPEMQLSPTLVAWEGYREDMAAMTEAMLQDPRGAALFRRCDEWLTENGLGHLDWASFMSRPPRGLVLIPRALQPNADRVDLDRYTFVGPCFGDRSHQGTWTRPADAEKVVLVSLGSAFTQQPAFYRECLRAFGNLPGWHVVLQIGKHVDVAELGEVPGNVEVHRWVPQLAILEQADLFVTHAGMGGSTEGLYCGVPMIAVPQAVDQFSNADLLVQLGVARRLDTEEATADRLRAALEGLTGDPQVAATLATIRKELREEGGTARAVDLIEARLR</sequence>
<evidence type="ECO:0000256" key="1">
    <source>
        <dbReference type="ARBA" id="ARBA00009995"/>
    </source>
</evidence>
<dbReference type="NCBIfam" id="TIGR01426">
    <property type="entry name" value="MGT"/>
    <property type="match status" value="1"/>
</dbReference>
<dbReference type="EMBL" id="FQVN01000002">
    <property type="protein sequence ID" value="SHF12932.1"/>
    <property type="molecule type" value="Genomic_DNA"/>
</dbReference>
<gene>
    <name evidence="4" type="ORF">SAMN05444320_102598</name>
</gene>
<evidence type="ECO:0000256" key="2">
    <source>
        <dbReference type="ARBA" id="ARBA00022679"/>
    </source>
</evidence>
<dbReference type="GO" id="GO:0016758">
    <property type="term" value="F:hexosyltransferase activity"/>
    <property type="evidence" value="ECO:0007669"/>
    <property type="project" value="InterPro"/>
</dbReference>
<dbReference type="CDD" id="cd03784">
    <property type="entry name" value="GT1_Gtf-like"/>
    <property type="match status" value="1"/>
</dbReference>
<dbReference type="InterPro" id="IPR002213">
    <property type="entry name" value="UDP_glucos_trans"/>
</dbReference>
<organism evidence="4 5">
    <name type="scientific">Streptoalloteichus hindustanus</name>
    <dbReference type="NCBI Taxonomy" id="2017"/>
    <lineage>
        <taxon>Bacteria</taxon>
        <taxon>Bacillati</taxon>
        <taxon>Actinomycetota</taxon>
        <taxon>Actinomycetes</taxon>
        <taxon>Pseudonocardiales</taxon>
        <taxon>Pseudonocardiaceae</taxon>
        <taxon>Streptoalloteichus</taxon>
    </lineage>
</organism>
<dbReference type="InterPro" id="IPR010610">
    <property type="entry name" value="EryCIII-like_C"/>
</dbReference>
<dbReference type="InterPro" id="IPR050426">
    <property type="entry name" value="Glycosyltransferase_28"/>
</dbReference>
<feature type="domain" description="Erythromycin biosynthesis protein CIII-like C-terminal" evidence="3">
    <location>
        <begin position="289"/>
        <end position="396"/>
    </location>
</feature>
<dbReference type="SUPFAM" id="SSF53756">
    <property type="entry name" value="UDP-Glycosyltransferase/glycogen phosphorylase"/>
    <property type="match status" value="1"/>
</dbReference>
<evidence type="ECO:0000313" key="5">
    <source>
        <dbReference type="Proteomes" id="UP000184501"/>
    </source>
</evidence>
<evidence type="ECO:0000259" key="3">
    <source>
        <dbReference type="Pfam" id="PF06722"/>
    </source>
</evidence>
<dbReference type="PROSITE" id="PS00375">
    <property type="entry name" value="UDPGT"/>
    <property type="match status" value="1"/>
</dbReference>
<dbReference type="GO" id="GO:0017000">
    <property type="term" value="P:antibiotic biosynthetic process"/>
    <property type="evidence" value="ECO:0007669"/>
    <property type="project" value="UniProtKB-ARBA"/>
</dbReference>
<dbReference type="STRING" id="2017.SAMN05444320_102598"/>
<dbReference type="Proteomes" id="UP000184501">
    <property type="component" value="Unassembled WGS sequence"/>
</dbReference>
<keyword evidence="5" id="KW-1185">Reference proteome</keyword>
<evidence type="ECO:0000313" key="4">
    <source>
        <dbReference type="EMBL" id="SHF12932.1"/>
    </source>
</evidence>
<accession>A0A1M4Z5B5</accession>
<dbReference type="Pfam" id="PF06722">
    <property type="entry name" value="EryCIII-like_C"/>
    <property type="match status" value="1"/>
</dbReference>
<dbReference type="GO" id="GO:0008194">
    <property type="term" value="F:UDP-glycosyltransferase activity"/>
    <property type="evidence" value="ECO:0007669"/>
    <property type="project" value="InterPro"/>
</dbReference>